<evidence type="ECO:0000259" key="15">
    <source>
        <dbReference type="Pfam" id="PF00551"/>
    </source>
</evidence>
<feature type="transmembrane region" description="Helical" evidence="14">
    <location>
        <begin position="396"/>
        <end position="413"/>
    </location>
</feature>
<proteinExistence type="inferred from homology"/>
<feature type="transmembrane region" description="Helical" evidence="14">
    <location>
        <begin position="48"/>
        <end position="80"/>
    </location>
</feature>
<dbReference type="InterPro" id="IPR002376">
    <property type="entry name" value="Formyl_transf_N"/>
</dbReference>
<keyword evidence="6" id="KW-1003">Cell membrane</keyword>
<feature type="transmembrane region" description="Helical" evidence="14">
    <location>
        <begin position="425"/>
        <end position="448"/>
    </location>
</feature>
<feature type="transmembrane region" description="Helical" evidence="14">
    <location>
        <begin position="12"/>
        <end position="36"/>
    </location>
</feature>
<evidence type="ECO:0000313" key="18">
    <source>
        <dbReference type="Proteomes" id="UP000823660"/>
    </source>
</evidence>
<comment type="caution">
    <text evidence="13">Lacks conserved residue(s) required for the propagation of feature annotation.</text>
</comment>
<dbReference type="CDD" id="cd08646">
    <property type="entry name" value="FMT_core_Met-tRNA-FMT_N"/>
    <property type="match status" value="1"/>
</dbReference>
<comment type="similarity">
    <text evidence="3 13">Belongs to the Fmt family.</text>
</comment>
<evidence type="ECO:0000256" key="8">
    <source>
        <dbReference type="ARBA" id="ARBA00022692"/>
    </source>
</evidence>
<dbReference type="EMBL" id="JADIMH010000072">
    <property type="protein sequence ID" value="MBO8468146.1"/>
    <property type="molecule type" value="Genomic_DNA"/>
</dbReference>
<sequence length="824" mass="91673">MKILDRFILKSFIGPFFAILLVVVFILMMQTLWLYIDELVGKGLSFKVILEFLGWGCATLLPLSIPLATLLASMMTLGTFGENNELLAIKAAGISLKRVLAPLMIISVIISIGAFFAANNLVPVAFNKIFTLRSDIKRTKEEIKIPTGTFYDGIDGYILRIESRDDETQMMYDVMVYNHTGKKGNTSLTLADSALMEMSKSKTSLTFIMYSGINYEETNTRKYRDTTLQLQKIEFLQQELVIPLENYAFQKSEEKDWNDARTMNLKQLFHDQDSVGRLNTEAQAKNIQTLTDSRILRYNKQLDTAGRSAPKTLLDLASIRKESDIDKEIRAYDKAISSANEYISTLTAFTRDTYQYTFNIRRIDIAILKKFAQALACFVFFLIGAPLGALIRKGGLGTPAIISVLFFVVYWVIDISGEKLAKDGAIGASLGVFISTIVLLPTGLFLTWKAINDSAIFSTDSMKTLFNKIKVRVMGKIRKTRIVYMGTPEFAVAPLDALIKNGYHVVGVVTVADKASGRGLKINESAVKKYAAEHNIPVLQPVSLKDPEFIEAFKAWKPDLAIVVAFRLLPKAIWEIPRLGTFNLHAALLPQYRGAAPINWAVINGDHLTGVTTFMIDDGMDTGHIIFREQCKIEETDTAGDIHDKLMDIGSNLVLQTVEAILENHVELQLQKSFIQGAERLKPAPKITRELCHIDWNDTGKHIYDLIRGLSPYPGAFTNLIRDGKEQQMKIFRSGIADPATLEGIKAGLAARFPDGNIPAGTIYSDGKTCLAITSSDGAILIEELQLAGKKRMSVKEFLLGFREAEQYATSKGTSADVKKRLQA</sequence>
<dbReference type="GO" id="GO:0043190">
    <property type="term" value="C:ATP-binding cassette (ABC) transporter complex"/>
    <property type="evidence" value="ECO:0007669"/>
    <property type="project" value="TreeGrafter"/>
</dbReference>
<accession>A0A9D9IAS5</accession>
<keyword evidence="8 14" id="KW-0812">Transmembrane</keyword>
<name>A0A9D9IAS5_9BACT</name>
<dbReference type="NCBIfam" id="TIGR00460">
    <property type="entry name" value="fmt"/>
    <property type="match status" value="1"/>
</dbReference>
<evidence type="ECO:0000256" key="11">
    <source>
        <dbReference type="ARBA" id="ARBA00023136"/>
    </source>
</evidence>
<evidence type="ECO:0000256" key="3">
    <source>
        <dbReference type="ARBA" id="ARBA00010699"/>
    </source>
</evidence>
<dbReference type="SUPFAM" id="SSF53328">
    <property type="entry name" value="Formyltransferase"/>
    <property type="match status" value="1"/>
</dbReference>
<dbReference type="InterPro" id="IPR037022">
    <property type="entry name" value="Formyl_trans_C_sf"/>
</dbReference>
<dbReference type="InterPro" id="IPR005793">
    <property type="entry name" value="Formyl_trans_C"/>
</dbReference>
<comment type="caution">
    <text evidence="17">The sequence shown here is derived from an EMBL/GenBank/DDBJ whole genome shotgun (WGS) entry which is preliminary data.</text>
</comment>
<evidence type="ECO:0000256" key="9">
    <source>
        <dbReference type="ARBA" id="ARBA00022917"/>
    </source>
</evidence>
<keyword evidence="7 13" id="KW-0808">Transferase</keyword>
<dbReference type="InterPro" id="IPR036477">
    <property type="entry name" value="Formyl_transf_N_sf"/>
</dbReference>
<evidence type="ECO:0000256" key="4">
    <source>
        <dbReference type="ARBA" id="ARBA00012261"/>
    </source>
</evidence>
<reference evidence="17" key="2">
    <citation type="journal article" date="2021" name="PeerJ">
        <title>Extensive microbial diversity within the chicken gut microbiome revealed by metagenomics and culture.</title>
        <authorList>
            <person name="Gilroy R."/>
            <person name="Ravi A."/>
            <person name="Getino M."/>
            <person name="Pursley I."/>
            <person name="Horton D.L."/>
            <person name="Alikhan N.F."/>
            <person name="Baker D."/>
            <person name="Gharbi K."/>
            <person name="Hall N."/>
            <person name="Watson M."/>
            <person name="Adriaenssens E.M."/>
            <person name="Foster-Nyarko E."/>
            <person name="Jarju S."/>
            <person name="Secka A."/>
            <person name="Antonio M."/>
            <person name="Oren A."/>
            <person name="Chaudhuri R.R."/>
            <person name="La Ragione R."/>
            <person name="Hildebrand F."/>
            <person name="Pallen M.J."/>
        </authorList>
    </citation>
    <scope>NUCLEOTIDE SEQUENCE</scope>
    <source>
        <strain evidence="17">B1-15692</strain>
    </source>
</reference>
<evidence type="ECO:0000256" key="10">
    <source>
        <dbReference type="ARBA" id="ARBA00022989"/>
    </source>
</evidence>
<dbReference type="Gene3D" id="3.10.25.10">
    <property type="entry name" value="Formyl transferase, C-terminal domain"/>
    <property type="match status" value="1"/>
</dbReference>
<dbReference type="InterPro" id="IPR011034">
    <property type="entry name" value="Formyl_transferase-like_C_sf"/>
</dbReference>
<dbReference type="EC" id="2.1.2.9" evidence="4 13"/>
<dbReference type="SUPFAM" id="SSF50486">
    <property type="entry name" value="FMT C-terminal domain-like"/>
    <property type="match status" value="1"/>
</dbReference>
<evidence type="ECO:0000313" key="17">
    <source>
        <dbReference type="EMBL" id="MBO8468146.1"/>
    </source>
</evidence>
<dbReference type="Pfam" id="PF00551">
    <property type="entry name" value="Formyl_trans_N"/>
    <property type="match status" value="1"/>
</dbReference>
<keyword evidence="11 14" id="KW-0472">Membrane</keyword>
<organism evidence="17 18">
    <name type="scientific">Candidatus Cryptobacteroides faecipullorum</name>
    <dbReference type="NCBI Taxonomy" id="2840764"/>
    <lineage>
        <taxon>Bacteria</taxon>
        <taxon>Pseudomonadati</taxon>
        <taxon>Bacteroidota</taxon>
        <taxon>Bacteroidia</taxon>
        <taxon>Bacteroidales</taxon>
        <taxon>Candidatus Cryptobacteroides</taxon>
    </lineage>
</organism>
<dbReference type="Pfam" id="PF03739">
    <property type="entry name" value="LptF_LptG"/>
    <property type="match status" value="1"/>
</dbReference>
<evidence type="ECO:0000259" key="16">
    <source>
        <dbReference type="Pfam" id="PF02911"/>
    </source>
</evidence>
<reference evidence="17" key="1">
    <citation type="submission" date="2020-10" db="EMBL/GenBank/DDBJ databases">
        <authorList>
            <person name="Gilroy R."/>
        </authorList>
    </citation>
    <scope>NUCLEOTIDE SEQUENCE</scope>
    <source>
        <strain evidence="17">B1-15692</strain>
    </source>
</reference>
<feature type="transmembrane region" description="Helical" evidence="14">
    <location>
        <begin position="371"/>
        <end position="390"/>
    </location>
</feature>
<comment type="catalytic activity">
    <reaction evidence="12 13">
        <text>L-methionyl-tRNA(fMet) + (6R)-10-formyltetrahydrofolate = N-formyl-L-methionyl-tRNA(fMet) + (6S)-5,6,7,8-tetrahydrofolate + H(+)</text>
        <dbReference type="Rhea" id="RHEA:24380"/>
        <dbReference type="Rhea" id="RHEA-COMP:9952"/>
        <dbReference type="Rhea" id="RHEA-COMP:9953"/>
        <dbReference type="ChEBI" id="CHEBI:15378"/>
        <dbReference type="ChEBI" id="CHEBI:57453"/>
        <dbReference type="ChEBI" id="CHEBI:78530"/>
        <dbReference type="ChEBI" id="CHEBI:78844"/>
        <dbReference type="ChEBI" id="CHEBI:195366"/>
        <dbReference type="EC" id="2.1.2.9"/>
    </reaction>
</comment>
<keyword evidence="9 13" id="KW-0648">Protein biosynthesis</keyword>
<dbReference type="GO" id="GO:0015920">
    <property type="term" value="P:lipopolysaccharide transport"/>
    <property type="evidence" value="ECO:0007669"/>
    <property type="project" value="TreeGrafter"/>
</dbReference>
<dbReference type="HAMAP" id="MF_00182">
    <property type="entry name" value="Formyl_trans"/>
    <property type="match status" value="1"/>
</dbReference>
<dbReference type="InterPro" id="IPR005495">
    <property type="entry name" value="LptG/LptF_permease"/>
</dbReference>
<dbReference type="Pfam" id="PF02911">
    <property type="entry name" value="Formyl_trans_C"/>
    <property type="match status" value="1"/>
</dbReference>
<evidence type="ECO:0000256" key="2">
    <source>
        <dbReference type="ARBA" id="ARBA00004651"/>
    </source>
</evidence>
<keyword evidence="10 14" id="KW-1133">Transmembrane helix</keyword>
<evidence type="ECO:0000256" key="5">
    <source>
        <dbReference type="ARBA" id="ARBA00016014"/>
    </source>
</evidence>
<gene>
    <name evidence="13" type="primary">fmt</name>
    <name evidence="17" type="ORF">IAB99_10390</name>
</gene>
<comment type="function">
    <text evidence="1 13">Attaches a formyl group to the free amino group of methionyl-tRNA(fMet). The formyl group appears to play a dual role in the initiator identity of N-formylmethionyl-tRNA by promoting its recognition by IF2 and preventing the misappropriation of this tRNA by the elongation apparatus.</text>
</comment>
<protein>
    <recommendedName>
        <fullName evidence="5 13">Methionyl-tRNA formyltransferase</fullName>
        <ecNumber evidence="4 13">2.1.2.9</ecNumber>
    </recommendedName>
</protein>
<dbReference type="CDD" id="cd08704">
    <property type="entry name" value="Met_tRNA_FMT_C"/>
    <property type="match status" value="1"/>
</dbReference>
<dbReference type="Proteomes" id="UP000823660">
    <property type="component" value="Unassembled WGS sequence"/>
</dbReference>
<feature type="domain" description="Formyl transferase C-terminal" evidence="16">
    <location>
        <begin position="686"/>
        <end position="802"/>
    </location>
</feature>
<dbReference type="PANTHER" id="PTHR33529">
    <property type="entry name" value="SLR0882 PROTEIN-RELATED"/>
    <property type="match status" value="1"/>
</dbReference>
<dbReference type="PANTHER" id="PTHR33529:SF6">
    <property type="entry name" value="YJGP_YJGQ FAMILY PERMEASE"/>
    <property type="match status" value="1"/>
</dbReference>
<comment type="subcellular location">
    <subcellularLocation>
        <location evidence="2">Cell membrane</location>
        <topology evidence="2">Multi-pass membrane protein</topology>
    </subcellularLocation>
</comment>
<dbReference type="AlphaFoldDB" id="A0A9D9IAS5"/>
<feature type="domain" description="Formyl transferase N-terminal" evidence="15">
    <location>
        <begin position="481"/>
        <end position="657"/>
    </location>
</feature>
<evidence type="ECO:0000256" key="6">
    <source>
        <dbReference type="ARBA" id="ARBA00022475"/>
    </source>
</evidence>
<dbReference type="InterPro" id="IPR005794">
    <property type="entry name" value="Fmt"/>
</dbReference>
<dbReference type="InterPro" id="IPR044135">
    <property type="entry name" value="Met-tRNA-FMT_C"/>
</dbReference>
<evidence type="ECO:0000256" key="13">
    <source>
        <dbReference type="HAMAP-Rule" id="MF_00182"/>
    </source>
</evidence>
<feature type="transmembrane region" description="Helical" evidence="14">
    <location>
        <begin position="100"/>
        <end position="122"/>
    </location>
</feature>
<evidence type="ECO:0000256" key="7">
    <source>
        <dbReference type="ARBA" id="ARBA00022679"/>
    </source>
</evidence>
<evidence type="ECO:0000256" key="14">
    <source>
        <dbReference type="SAM" id="Phobius"/>
    </source>
</evidence>
<evidence type="ECO:0000256" key="12">
    <source>
        <dbReference type="ARBA" id="ARBA00048558"/>
    </source>
</evidence>
<evidence type="ECO:0000256" key="1">
    <source>
        <dbReference type="ARBA" id="ARBA00002606"/>
    </source>
</evidence>
<dbReference type="Gene3D" id="3.40.50.170">
    <property type="entry name" value="Formyl transferase, N-terminal domain"/>
    <property type="match status" value="1"/>
</dbReference>
<dbReference type="GO" id="GO:0004479">
    <property type="term" value="F:methionyl-tRNA formyltransferase activity"/>
    <property type="evidence" value="ECO:0007669"/>
    <property type="project" value="UniProtKB-UniRule"/>
</dbReference>
<dbReference type="InterPro" id="IPR041711">
    <property type="entry name" value="Met-tRNA-FMT_N"/>
</dbReference>